<accession>A0AC61QTG8</accession>
<evidence type="ECO:0000313" key="1">
    <source>
        <dbReference type="EMBL" id="TGX83419.1"/>
    </source>
</evidence>
<organism evidence="1 2">
    <name type="scientific">Palleniella muris</name>
    <dbReference type="NCBI Taxonomy" id="3038145"/>
    <lineage>
        <taxon>Bacteria</taxon>
        <taxon>Pseudomonadati</taxon>
        <taxon>Bacteroidota</taxon>
        <taxon>Bacteroidia</taxon>
        <taxon>Bacteroidales</taxon>
        <taxon>Prevotellaceae</taxon>
        <taxon>Palleniella</taxon>
    </lineage>
</organism>
<dbReference type="Proteomes" id="UP000308886">
    <property type="component" value="Unassembled WGS sequence"/>
</dbReference>
<proteinExistence type="predicted"/>
<comment type="caution">
    <text evidence="1">The sequence shown here is derived from an EMBL/GenBank/DDBJ whole genome shotgun (WGS) entry which is preliminary data.</text>
</comment>
<dbReference type="EMBL" id="SRZC01000004">
    <property type="protein sequence ID" value="TGX83419.1"/>
    <property type="molecule type" value="Genomic_DNA"/>
</dbReference>
<sequence>MITQCAVLFAFLAVGELIVWTTGVPVPSSIIGMLLLAAALRLRIVKLRHVEGVADFLVRNLGFFFVPAGVGVMRCMGIIRDQWLPIVGATVVSTFVIIAVTGWVHQLVRRYFSHISIHGHGVSSK</sequence>
<reference evidence="1" key="1">
    <citation type="submission" date="2019-04" db="EMBL/GenBank/DDBJ databases">
        <title>Microbes associate with the intestines of laboratory mice.</title>
        <authorList>
            <person name="Navarre W."/>
            <person name="Wong E."/>
            <person name="Huang K."/>
            <person name="Tropini C."/>
            <person name="Ng K."/>
            <person name="Yu B."/>
        </authorList>
    </citation>
    <scope>NUCLEOTIDE SEQUENCE</scope>
    <source>
        <strain evidence="1">NM73_A23</strain>
    </source>
</reference>
<evidence type="ECO:0000313" key="2">
    <source>
        <dbReference type="Proteomes" id="UP000308886"/>
    </source>
</evidence>
<gene>
    <name evidence="1" type="ORF">E5358_03600</name>
</gene>
<name>A0AC61QTG8_9BACT</name>
<keyword evidence="2" id="KW-1185">Reference proteome</keyword>
<protein>
    <submittedName>
        <fullName evidence="1">CidA/LrgA family protein</fullName>
    </submittedName>
</protein>